<gene>
    <name evidence="2" type="ORF">DesU5LDRAFT_3962</name>
</gene>
<dbReference type="Gene3D" id="3.30.2020.10">
    <property type="entry name" value="NE0471-like N-terminal domain"/>
    <property type="match status" value="1"/>
</dbReference>
<dbReference type="Pfam" id="PF10387">
    <property type="entry name" value="DUF2442"/>
    <property type="match status" value="1"/>
</dbReference>
<dbReference type="HOGENOM" id="CLU_144769_0_0_7"/>
<dbReference type="SUPFAM" id="SSF47413">
    <property type="entry name" value="lambda repressor-like DNA-binding domains"/>
    <property type="match status" value="1"/>
</dbReference>
<dbReference type="EMBL" id="JH600068">
    <property type="protein sequence ID" value="EIG55567.1"/>
    <property type="molecule type" value="Genomic_DNA"/>
</dbReference>
<dbReference type="InterPro" id="IPR001387">
    <property type="entry name" value="Cro/C1-type_HTH"/>
</dbReference>
<dbReference type="eggNOG" id="ENOG502ZF2C">
    <property type="taxonomic scope" value="Bacteria"/>
</dbReference>
<evidence type="ECO:0000259" key="1">
    <source>
        <dbReference type="PROSITE" id="PS50943"/>
    </source>
</evidence>
<dbReference type="Pfam" id="PF13560">
    <property type="entry name" value="HTH_31"/>
    <property type="match status" value="1"/>
</dbReference>
<reference evidence="2" key="1">
    <citation type="submission" date="2011-11" db="EMBL/GenBank/DDBJ databases">
        <title>Improved High-Quality Draft sequence of Desulfovibrio sp. U5L.</title>
        <authorList>
            <consortium name="US DOE Joint Genome Institute"/>
            <person name="Lucas S."/>
            <person name="Han J."/>
            <person name="Lapidus A."/>
            <person name="Cheng J.-F."/>
            <person name="Goodwin L."/>
            <person name="Pitluck S."/>
            <person name="Peters L."/>
            <person name="Ovchinnikova G."/>
            <person name="Held B."/>
            <person name="Detter J.C."/>
            <person name="Han C."/>
            <person name="Tapia R."/>
            <person name="Land M."/>
            <person name="Hauser L."/>
            <person name="Kyrpides N."/>
            <person name="Ivanova N."/>
            <person name="Pagani I."/>
            <person name="Gabster J."/>
            <person name="Walker C."/>
            <person name="Stolyar S."/>
            <person name="Stahl D."/>
            <person name="Arkin A."/>
            <person name="Dehal P."/>
            <person name="Hazen T."/>
            <person name="Woyke T."/>
        </authorList>
    </citation>
    <scope>NUCLEOTIDE SEQUENCE [LARGE SCALE GENOMIC DNA]</scope>
    <source>
        <strain evidence="2">U5L</strain>
    </source>
</reference>
<dbReference type="AlphaFoldDB" id="I2Q711"/>
<sequence>MKDTIKRIVAVQAAEAPYTVAVTWEGGQSIRVDLGSLLGRTPVFAPLREASLFRQVQVGEDGWEIVWPGSEDLAVDAHHLARLAMEQSGEAMPPETFRAWRAAHGLSLTRAAQVLGLSRRTVAYYESGARVIPKVVRLACKGAETELRA</sequence>
<evidence type="ECO:0000313" key="2">
    <source>
        <dbReference type="EMBL" id="EIG55567.1"/>
    </source>
</evidence>
<dbReference type="CDD" id="cd00093">
    <property type="entry name" value="HTH_XRE"/>
    <property type="match status" value="1"/>
</dbReference>
<organism evidence="2">
    <name type="scientific">Desulfovibrio sp. U5L</name>
    <dbReference type="NCBI Taxonomy" id="596152"/>
    <lineage>
        <taxon>Bacteria</taxon>
        <taxon>Pseudomonadati</taxon>
        <taxon>Thermodesulfobacteriota</taxon>
        <taxon>Desulfovibrionia</taxon>
        <taxon>Desulfovibrionales</taxon>
        <taxon>Desulfovibrionaceae</taxon>
        <taxon>Desulfovibrio</taxon>
    </lineage>
</organism>
<dbReference type="InterPro" id="IPR036782">
    <property type="entry name" value="NE0471-like_N"/>
</dbReference>
<feature type="domain" description="HTH cro/C1-type" evidence="1">
    <location>
        <begin position="97"/>
        <end position="132"/>
    </location>
</feature>
<dbReference type="SUPFAM" id="SSF143880">
    <property type="entry name" value="NE0471 N-terminal domain-like"/>
    <property type="match status" value="1"/>
</dbReference>
<dbReference type="PROSITE" id="PS50943">
    <property type="entry name" value="HTH_CROC1"/>
    <property type="match status" value="1"/>
</dbReference>
<protein>
    <submittedName>
        <fullName evidence="2">Putative transcriptional regulator</fullName>
    </submittedName>
</protein>
<dbReference type="InterPro" id="IPR010982">
    <property type="entry name" value="Lambda_DNA-bd_dom_sf"/>
</dbReference>
<dbReference type="STRING" id="596152.DesU5LDRAFT_3962"/>
<dbReference type="InterPro" id="IPR018841">
    <property type="entry name" value="DUF2442"/>
</dbReference>
<proteinExistence type="predicted"/>
<name>I2Q711_9BACT</name>
<dbReference type="OrthoDB" id="6935755at2"/>
<accession>I2Q711</accession>
<dbReference type="Gene3D" id="1.10.260.40">
    <property type="entry name" value="lambda repressor-like DNA-binding domains"/>
    <property type="match status" value="1"/>
</dbReference>
<dbReference type="GO" id="GO:0003677">
    <property type="term" value="F:DNA binding"/>
    <property type="evidence" value="ECO:0007669"/>
    <property type="project" value="InterPro"/>
</dbReference>